<feature type="region of interest" description="Disordered" evidence="8">
    <location>
        <begin position="265"/>
        <end position="366"/>
    </location>
</feature>
<organism evidence="11 12">
    <name type="scientific">Lentzea fradiae</name>
    <dbReference type="NCBI Taxonomy" id="200378"/>
    <lineage>
        <taxon>Bacteria</taxon>
        <taxon>Bacillati</taxon>
        <taxon>Actinomycetota</taxon>
        <taxon>Actinomycetes</taxon>
        <taxon>Pseudonocardiales</taxon>
        <taxon>Pseudonocardiaceae</taxon>
        <taxon>Lentzea</taxon>
    </lineage>
</organism>
<evidence type="ECO:0000256" key="6">
    <source>
        <dbReference type="ARBA" id="ARBA00022840"/>
    </source>
</evidence>
<dbReference type="CDD" id="cd14014">
    <property type="entry name" value="STKc_PknB_like"/>
    <property type="match status" value="1"/>
</dbReference>
<evidence type="ECO:0000313" key="11">
    <source>
        <dbReference type="EMBL" id="SDG06790.1"/>
    </source>
</evidence>
<feature type="compositionally biased region" description="Low complexity" evidence="8">
    <location>
        <begin position="402"/>
        <end position="422"/>
    </location>
</feature>
<evidence type="ECO:0000256" key="5">
    <source>
        <dbReference type="ARBA" id="ARBA00022777"/>
    </source>
</evidence>
<keyword evidence="9" id="KW-0812">Transmembrane</keyword>
<dbReference type="InterPro" id="IPR008271">
    <property type="entry name" value="Ser/Thr_kinase_AS"/>
</dbReference>
<evidence type="ECO:0000256" key="1">
    <source>
        <dbReference type="ARBA" id="ARBA00012513"/>
    </source>
</evidence>
<keyword evidence="2 11" id="KW-0723">Serine/threonine-protein kinase</keyword>
<dbReference type="EC" id="2.7.11.1" evidence="1"/>
<dbReference type="InterPro" id="IPR011009">
    <property type="entry name" value="Kinase-like_dom_sf"/>
</dbReference>
<dbReference type="EMBL" id="FNCC01000005">
    <property type="protein sequence ID" value="SDG06790.1"/>
    <property type="molecule type" value="Genomic_DNA"/>
</dbReference>
<reference evidence="12" key="1">
    <citation type="submission" date="2016-10" db="EMBL/GenBank/DDBJ databases">
        <authorList>
            <person name="Varghese N."/>
            <person name="Submissions S."/>
        </authorList>
    </citation>
    <scope>NUCLEOTIDE SEQUENCE [LARGE SCALE GENOMIC DNA]</scope>
    <source>
        <strain evidence="12">CGMCC 4.3506</strain>
    </source>
</reference>
<evidence type="ECO:0000256" key="7">
    <source>
        <dbReference type="PROSITE-ProRule" id="PRU10141"/>
    </source>
</evidence>
<keyword evidence="4 7" id="KW-0547">Nucleotide-binding</keyword>
<dbReference type="Proteomes" id="UP000199623">
    <property type="component" value="Unassembled WGS sequence"/>
</dbReference>
<feature type="binding site" evidence="7">
    <location>
        <position position="38"/>
    </location>
    <ligand>
        <name>ATP</name>
        <dbReference type="ChEBI" id="CHEBI:30616"/>
    </ligand>
</feature>
<proteinExistence type="predicted"/>
<dbReference type="PROSITE" id="PS00107">
    <property type="entry name" value="PROTEIN_KINASE_ATP"/>
    <property type="match status" value="1"/>
</dbReference>
<evidence type="ECO:0000256" key="9">
    <source>
        <dbReference type="SAM" id="Phobius"/>
    </source>
</evidence>
<dbReference type="GO" id="GO:0004674">
    <property type="term" value="F:protein serine/threonine kinase activity"/>
    <property type="evidence" value="ECO:0007669"/>
    <property type="project" value="UniProtKB-KW"/>
</dbReference>
<dbReference type="OrthoDB" id="3679634at2"/>
<keyword evidence="12" id="KW-1185">Reference proteome</keyword>
<evidence type="ECO:0000256" key="2">
    <source>
        <dbReference type="ARBA" id="ARBA00022527"/>
    </source>
</evidence>
<protein>
    <recommendedName>
        <fullName evidence="1">non-specific serine/threonine protein kinase</fullName>
        <ecNumber evidence="1">2.7.11.1</ecNumber>
    </recommendedName>
</protein>
<keyword evidence="9" id="KW-1133">Transmembrane helix</keyword>
<dbReference type="STRING" id="200378.SAMN05216553_105174"/>
<gene>
    <name evidence="11" type="ORF">SAMN05216553_105174</name>
</gene>
<dbReference type="PROSITE" id="PS00108">
    <property type="entry name" value="PROTEIN_KINASE_ST"/>
    <property type="match status" value="1"/>
</dbReference>
<accession>A0A1G7R9Y6</accession>
<evidence type="ECO:0000259" key="10">
    <source>
        <dbReference type="PROSITE" id="PS50011"/>
    </source>
</evidence>
<keyword evidence="6 7" id="KW-0067">ATP-binding</keyword>
<dbReference type="Gene3D" id="3.30.200.20">
    <property type="entry name" value="Phosphorylase Kinase, domain 1"/>
    <property type="match status" value="1"/>
</dbReference>
<dbReference type="InterPro" id="IPR000719">
    <property type="entry name" value="Prot_kinase_dom"/>
</dbReference>
<evidence type="ECO:0000256" key="8">
    <source>
        <dbReference type="SAM" id="MobiDB-lite"/>
    </source>
</evidence>
<keyword evidence="9" id="KW-0472">Membrane</keyword>
<dbReference type="GO" id="GO:0005524">
    <property type="term" value="F:ATP binding"/>
    <property type="evidence" value="ECO:0007669"/>
    <property type="project" value="UniProtKB-UniRule"/>
</dbReference>
<dbReference type="PANTHER" id="PTHR43289:SF6">
    <property type="entry name" value="SERINE_THREONINE-PROTEIN KINASE NEKL-3"/>
    <property type="match status" value="1"/>
</dbReference>
<feature type="compositionally biased region" description="Pro residues" evidence="8">
    <location>
        <begin position="351"/>
        <end position="361"/>
    </location>
</feature>
<name>A0A1G7R9Y6_9PSEU</name>
<evidence type="ECO:0000313" key="12">
    <source>
        <dbReference type="Proteomes" id="UP000199623"/>
    </source>
</evidence>
<dbReference type="InterPro" id="IPR017441">
    <property type="entry name" value="Protein_kinase_ATP_BS"/>
</dbReference>
<feature type="transmembrane region" description="Helical" evidence="9">
    <location>
        <begin position="370"/>
        <end position="393"/>
    </location>
</feature>
<dbReference type="PROSITE" id="PS50011">
    <property type="entry name" value="PROTEIN_KINASE_DOM"/>
    <property type="match status" value="1"/>
</dbReference>
<dbReference type="SMART" id="SM00220">
    <property type="entry name" value="S_TKc"/>
    <property type="match status" value="1"/>
</dbReference>
<dbReference type="RefSeq" id="WP_090048903.1">
    <property type="nucleotide sequence ID" value="NZ_FNCC01000005.1"/>
</dbReference>
<evidence type="ECO:0000256" key="4">
    <source>
        <dbReference type="ARBA" id="ARBA00022741"/>
    </source>
</evidence>
<dbReference type="AlphaFoldDB" id="A0A1G7R9Y6"/>
<keyword evidence="3" id="KW-0808">Transferase</keyword>
<sequence length="580" mass="61324">MREVGNRRYRLVRELGRGGMGAVWLGQDTVLGREVAVKELLLPHNVPATERAVYQERVLREARIASQLRDPAVVTVYDLISEDDQTFIVMELISAPTLDDLVERSGPLTPRAAAVLAGQLLAALEAAHSSGVVHRDVKPGNVMVPAKGTAKLTDFGIAQSLDAPRLTATGTLIGSPAYMSPDRLAGGDASPAWDLWALGATLFYAVEGRAAFERSTTSATIIAVMNERPLPQVTGPLGELITGLMEPDPARRMDAHRAQRLVERALAGTAPELTTPLGGSQPTARLSDARPRPKPTAVASGPVTRNPVTSSPVTPNRGNSGPVTPHRVSGPVPSPPVQPGPNTPPTGWGPHPVPAPPVPEPSPRKSKTGVILSATVLPLVLSGALVLLFVTVVRPWLASTDLTTGLGTGQTNGQQVNGQTDGRQGDGPVSSAAMQPVLTLGPDGDIQGDSLLSIPKACFTWVPAKGAPKMELKHKVGCYAPHDVELLAVVPATTKINEDVPYPGAEELTRVGGAGCTRKFLSGEVKGEDKEKSLRYWVVIPTAESWKVKTLSGYRVSNRMVYCFVGKADGSQVAEPIMKE</sequence>
<feature type="region of interest" description="Disordered" evidence="8">
    <location>
        <begin position="402"/>
        <end position="429"/>
    </location>
</feature>
<dbReference type="PANTHER" id="PTHR43289">
    <property type="entry name" value="MITOGEN-ACTIVATED PROTEIN KINASE KINASE KINASE 20-RELATED"/>
    <property type="match status" value="1"/>
</dbReference>
<dbReference type="Gene3D" id="1.10.510.10">
    <property type="entry name" value="Transferase(Phosphotransferase) domain 1"/>
    <property type="match status" value="1"/>
</dbReference>
<dbReference type="Pfam" id="PF00069">
    <property type="entry name" value="Pkinase"/>
    <property type="match status" value="1"/>
</dbReference>
<feature type="domain" description="Protein kinase" evidence="10">
    <location>
        <begin position="9"/>
        <end position="266"/>
    </location>
</feature>
<keyword evidence="5 11" id="KW-0418">Kinase</keyword>
<evidence type="ECO:0000256" key="3">
    <source>
        <dbReference type="ARBA" id="ARBA00022679"/>
    </source>
</evidence>
<dbReference type="SUPFAM" id="SSF56112">
    <property type="entry name" value="Protein kinase-like (PK-like)"/>
    <property type="match status" value="1"/>
</dbReference>
<feature type="compositionally biased region" description="Pro residues" evidence="8">
    <location>
        <begin position="332"/>
        <end position="344"/>
    </location>
</feature>
<feature type="compositionally biased region" description="Polar residues" evidence="8">
    <location>
        <begin position="306"/>
        <end position="322"/>
    </location>
</feature>